<dbReference type="GO" id="GO:0000028">
    <property type="term" value="P:ribosomal small subunit assembly"/>
    <property type="evidence" value="ECO:0007669"/>
    <property type="project" value="TreeGrafter"/>
</dbReference>
<keyword evidence="5 9" id="KW-0689">Ribosomal protein</keyword>
<dbReference type="PIRSF" id="PIRSF002144">
    <property type="entry name" value="Ribosomal_S19"/>
    <property type="match status" value="1"/>
</dbReference>
<comment type="subcellular location">
    <subcellularLocation>
        <location evidence="1">Plastid</location>
    </subcellularLocation>
</comment>
<dbReference type="FunFam" id="3.30.860.10:FF:000001">
    <property type="entry name" value="30S ribosomal protein S19"/>
    <property type="match status" value="1"/>
</dbReference>
<evidence type="ECO:0000256" key="1">
    <source>
        <dbReference type="ARBA" id="ARBA00004474"/>
    </source>
</evidence>
<protein>
    <recommendedName>
        <fullName evidence="7">Small ribosomal subunit protein uS19c</fullName>
    </recommendedName>
    <alternativeName>
        <fullName evidence="8">30S ribosomal protein S19, chloroplastic</fullName>
    </alternativeName>
</protein>
<evidence type="ECO:0000256" key="7">
    <source>
        <dbReference type="ARBA" id="ARBA00035253"/>
    </source>
</evidence>
<dbReference type="InterPro" id="IPR005732">
    <property type="entry name" value="Ribosomal_uS19_bac-type"/>
</dbReference>
<dbReference type="SUPFAM" id="SSF54570">
    <property type="entry name" value="Ribosomal protein S19"/>
    <property type="match status" value="1"/>
</dbReference>
<dbReference type="PANTHER" id="PTHR11880">
    <property type="entry name" value="RIBOSOMAL PROTEIN S19P FAMILY MEMBER"/>
    <property type="match status" value="1"/>
</dbReference>
<evidence type="ECO:0000256" key="6">
    <source>
        <dbReference type="ARBA" id="ARBA00023274"/>
    </source>
</evidence>
<keyword evidence="10" id="KW-0150">Chloroplast</keyword>
<evidence type="ECO:0000256" key="3">
    <source>
        <dbReference type="ARBA" id="ARBA00022730"/>
    </source>
</evidence>
<comment type="similarity">
    <text evidence="2 9">Belongs to the universal ribosomal protein uS19 family.</text>
</comment>
<proteinExistence type="inferred from homology"/>
<dbReference type="PANTHER" id="PTHR11880:SF8">
    <property type="entry name" value="SMALL RIBOSOMAL SUBUNIT PROTEIN US19M"/>
    <property type="match status" value="1"/>
</dbReference>
<evidence type="ECO:0000256" key="8">
    <source>
        <dbReference type="ARBA" id="ARBA00035495"/>
    </source>
</evidence>
<evidence type="ECO:0000256" key="4">
    <source>
        <dbReference type="ARBA" id="ARBA00022884"/>
    </source>
</evidence>
<name>A0A0K1H2M9_9LILI</name>
<dbReference type="NCBIfam" id="TIGR01050">
    <property type="entry name" value="rpsS_bact"/>
    <property type="match status" value="1"/>
</dbReference>
<accession>A0A0K1H2M9</accession>
<reference evidence="11" key="2">
    <citation type="submission" date="2020-03" db="EMBL/GenBank/DDBJ databases">
        <title>Implications ofthe plastome evolution in the true lilies (monocot order Liliales).</title>
        <authorList>
            <person name="Do H.D.K."/>
            <person name="Kim C."/>
            <person name="Chase M.W."/>
            <person name="Kim J.-H."/>
        </authorList>
    </citation>
    <scope>NUCLEOTIDE SEQUENCE</scope>
</reference>
<keyword evidence="4" id="KW-0694">RNA-binding</keyword>
<dbReference type="GO" id="GO:0009536">
    <property type="term" value="C:plastid"/>
    <property type="evidence" value="ECO:0007669"/>
    <property type="project" value="UniProtKB-SubCell"/>
</dbReference>
<dbReference type="RefSeq" id="YP_009863947.1">
    <property type="nucleotide sequence ID" value="NC_049015.1"/>
</dbReference>
<dbReference type="PRINTS" id="PR00975">
    <property type="entry name" value="RIBOSOMALS19"/>
</dbReference>
<dbReference type="GO" id="GO:0019843">
    <property type="term" value="F:rRNA binding"/>
    <property type="evidence" value="ECO:0007669"/>
    <property type="project" value="UniProtKB-KW"/>
</dbReference>
<dbReference type="GO" id="GO:0005763">
    <property type="term" value="C:mitochondrial small ribosomal subunit"/>
    <property type="evidence" value="ECO:0007669"/>
    <property type="project" value="TreeGrafter"/>
</dbReference>
<dbReference type="AlphaFoldDB" id="A0A0K1H2M9"/>
<dbReference type="HAMAP" id="MF_00531">
    <property type="entry name" value="Ribosomal_uS19"/>
    <property type="match status" value="1"/>
</dbReference>
<organism evidence="10">
    <name type="scientific">Arachnitis uniflora</name>
    <dbReference type="NCBI Taxonomy" id="191246"/>
    <lineage>
        <taxon>Eukaryota</taxon>
        <taxon>Viridiplantae</taxon>
        <taxon>Streptophyta</taxon>
        <taxon>Embryophyta</taxon>
        <taxon>Tracheophyta</taxon>
        <taxon>Spermatophyta</taxon>
        <taxon>Magnoliopsida</taxon>
        <taxon>Liliopsida</taxon>
        <taxon>Liliales</taxon>
        <taxon>Corsiaceae</taxon>
        <taxon>Arachnitis</taxon>
    </lineage>
</organism>
<keyword evidence="6 9" id="KW-0687">Ribonucleoprotein</keyword>
<dbReference type="GO" id="GO:0006412">
    <property type="term" value="P:translation"/>
    <property type="evidence" value="ECO:0007669"/>
    <property type="project" value="InterPro"/>
</dbReference>
<dbReference type="GO" id="GO:0003735">
    <property type="term" value="F:structural constituent of ribosome"/>
    <property type="evidence" value="ECO:0007669"/>
    <property type="project" value="InterPro"/>
</dbReference>
<dbReference type="InterPro" id="IPR020934">
    <property type="entry name" value="Ribosomal_uS19_CS"/>
</dbReference>
<dbReference type="GeneID" id="55752704"/>
<dbReference type="Pfam" id="PF00203">
    <property type="entry name" value="Ribosomal_S19"/>
    <property type="match status" value="1"/>
</dbReference>
<dbReference type="Gene3D" id="3.30.860.10">
    <property type="entry name" value="30s Ribosomal Protein S19, Chain A"/>
    <property type="match status" value="1"/>
</dbReference>
<evidence type="ECO:0000256" key="5">
    <source>
        <dbReference type="ARBA" id="ARBA00022980"/>
    </source>
</evidence>
<gene>
    <name evidence="10" type="primary">rps19</name>
</gene>
<dbReference type="EMBL" id="KP462884">
    <property type="protein sequence ID" value="AKT73985.1"/>
    <property type="molecule type" value="Genomic_DNA"/>
</dbReference>
<dbReference type="EMBL" id="MT261149">
    <property type="protein sequence ID" value="QKE31278.1"/>
    <property type="molecule type" value="Genomic_DNA"/>
</dbReference>
<dbReference type="InterPro" id="IPR002222">
    <property type="entry name" value="Ribosomal_uS19"/>
</dbReference>
<evidence type="ECO:0000256" key="2">
    <source>
        <dbReference type="ARBA" id="ARBA00007345"/>
    </source>
</evidence>
<dbReference type="InterPro" id="IPR023575">
    <property type="entry name" value="Ribosomal_uS19_SF"/>
</dbReference>
<evidence type="ECO:0000256" key="9">
    <source>
        <dbReference type="RuleBase" id="RU003485"/>
    </source>
</evidence>
<keyword evidence="10" id="KW-0934">Plastid</keyword>
<geneLocation type="plastid" evidence="10"/>
<keyword evidence="3" id="KW-0699">rRNA-binding</keyword>
<evidence type="ECO:0000313" key="11">
    <source>
        <dbReference type="EMBL" id="QKE31278.1"/>
    </source>
</evidence>
<sequence>MARLLKKKPFVDKNLLEKLKKKKVGETIVTWSRTSTVLPAMIGYTIAIYNGRAHLPIYIIDRMVGHKLGEFVPTFTFIRHVRNDKKSHR</sequence>
<dbReference type="PROSITE" id="PS00323">
    <property type="entry name" value="RIBOSOMAL_S19"/>
    <property type="match status" value="1"/>
</dbReference>
<reference evidence="10" key="1">
    <citation type="journal article" date="2015" name="J. Biogeogr.">
        <title>Ancient Gondwana break-up explains the distribution of the mycoheterotrophic family Corsiaceae (Liliales).</title>
        <authorList>
            <person name="Mennes C."/>
            <person name="Lam V.K.Y."/>
            <person name="Rudall P.J."/>
            <person name="Lyon S.P."/>
            <person name="Graham S.W."/>
            <person name="Smets E.F."/>
            <person name="Merckx V.S.F.T."/>
        </authorList>
    </citation>
    <scope>NUCLEOTIDE SEQUENCE</scope>
</reference>
<evidence type="ECO:0000313" key="10">
    <source>
        <dbReference type="EMBL" id="AKT73985.1"/>
    </source>
</evidence>